<sequence length="605" mass="62343">MPVHDHIRRHSPECAPTPDASAPDEATAPTSASAPDAATLDAWAALGPILADHACILADRDDLLVTVNPAGTSSGAPAQFTPATATIDLDAKIFPIPPASIRPHRTGDEHRYPAAYGALTHEAAHARHSRWLPDADTPSAVAHAAELLEESRIEARHIARRPHDRVWLRACAVNLVLDEISATPPDGPYAAATAAALILGRESAGILEPAETAAVRAAAESILGADTLAELEKIWTAAHGLDDEDTSGLLDLAAKWSSLVHENADEKTKDEPHGAPSGPGTETGSESETASVPDGAGETASPIPGALAKAIAETSTAVGRAVAWEHPFPAADPAETAKDAAKQVFGKHRGTGRTRGGPVTGTRPPTSAENAAAGALARALRAAAYRERAVTTVNSELPPGRLNMRGALTRDAQKAAGALPTAKPFTRTHRHAVPTPPLRVGIAVDVSGSMSAAADPIASAAWILARATSLTDPNSASATVAFGHRATAITRPGPAPTHVTTFTAHAHTEVPAVATDALDAALGLSRPGAARLLIIATDAMFVAEEDEGLRRRLARLAASGCALLHLAFSTYGRRLPHTTLALVSDPVAAIDVINKAATAAVRAAR</sequence>
<comment type="caution">
    <text evidence="2">The sequence shown here is derived from an EMBL/GenBank/DDBJ whole genome shotgun (WGS) entry which is preliminary data.</text>
</comment>
<feature type="region of interest" description="Disordered" evidence="1">
    <location>
        <begin position="329"/>
        <end position="369"/>
    </location>
</feature>
<proteinExistence type="predicted"/>
<name>A0A8J7WVC5_9ACTN</name>
<dbReference type="Proteomes" id="UP000677913">
    <property type="component" value="Unassembled WGS sequence"/>
</dbReference>
<gene>
    <name evidence="2" type="ORF">KGA66_27480</name>
</gene>
<feature type="compositionally biased region" description="Low complexity" evidence="1">
    <location>
        <begin position="16"/>
        <end position="34"/>
    </location>
</feature>
<evidence type="ECO:0000313" key="2">
    <source>
        <dbReference type="EMBL" id="MBS2966809.1"/>
    </source>
</evidence>
<feature type="region of interest" description="Disordered" evidence="1">
    <location>
        <begin position="263"/>
        <end position="302"/>
    </location>
</feature>
<dbReference type="SUPFAM" id="SSF53300">
    <property type="entry name" value="vWA-like"/>
    <property type="match status" value="1"/>
</dbReference>
<feature type="compositionally biased region" description="Basic and acidic residues" evidence="1">
    <location>
        <begin position="263"/>
        <end position="273"/>
    </location>
</feature>
<feature type="compositionally biased region" description="Polar residues" evidence="1">
    <location>
        <begin position="280"/>
        <end position="290"/>
    </location>
</feature>
<feature type="compositionally biased region" description="Low complexity" evidence="1">
    <location>
        <begin position="360"/>
        <end position="369"/>
    </location>
</feature>
<evidence type="ECO:0008006" key="4">
    <source>
        <dbReference type="Google" id="ProtNLM"/>
    </source>
</evidence>
<dbReference type="AlphaFoldDB" id="A0A8J7WVC5"/>
<protein>
    <recommendedName>
        <fullName evidence="4">VWA domain containing CoxE-like protein</fullName>
    </recommendedName>
</protein>
<organism evidence="2 3">
    <name type="scientific">Actinocrinis puniceicyclus</name>
    <dbReference type="NCBI Taxonomy" id="977794"/>
    <lineage>
        <taxon>Bacteria</taxon>
        <taxon>Bacillati</taxon>
        <taxon>Actinomycetota</taxon>
        <taxon>Actinomycetes</taxon>
        <taxon>Catenulisporales</taxon>
        <taxon>Actinospicaceae</taxon>
        <taxon>Actinocrinis</taxon>
    </lineage>
</organism>
<evidence type="ECO:0000256" key="1">
    <source>
        <dbReference type="SAM" id="MobiDB-lite"/>
    </source>
</evidence>
<evidence type="ECO:0000313" key="3">
    <source>
        <dbReference type="Proteomes" id="UP000677913"/>
    </source>
</evidence>
<feature type="region of interest" description="Disordered" evidence="1">
    <location>
        <begin position="1"/>
        <end position="34"/>
    </location>
</feature>
<dbReference type="InterPro" id="IPR036465">
    <property type="entry name" value="vWFA_dom_sf"/>
</dbReference>
<dbReference type="EMBL" id="JAGSXH010000199">
    <property type="protein sequence ID" value="MBS2966809.1"/>
    <property type="molecule type" value="Genomic_DNA"/>
</dbReference>
<dbReference type="RefSeq" id="WP_211472241.1">
    <property type="nucleotide sequence ID" value="NZ_JAGSXH010000199.1"/>
</dbReference>
<accession>A0A8J7WVC5</accession>
<keyword evidence="3" id="KW-1185">Reference proteome</keyword>
<reference evidence="2" key="1">
    <citation type="submission" date="2021-04" db="EMBL/GenBank/DDBJ databases">
        <title>Genome based classification of Actinospica acidithermotolerans sp. nov., an actinobacterium isolated from an Indonesian hot spring.</title>
        <authorList>
            <person name="Kusuma A.B."/>
            <person name="Putra K.E."/>
            <person name="Nafisah S."/>
            <person name="Loh J."/>
            <person name="Nouioui I."/>
            <person name="Goodfellow M."/>
        </authorList>
    </citation>
    <scope>NUCLEOTIDE SEQUENCE</scope>
    <source>
        <strain evidence="2">DSM 45618</strain>
    </source>
</reference>